<keyword evidence="7 10" id="KW-0460">Magnesium</keyword>
<organism evidence="12 13">
    <name type="scientific">Dyadobacter soli</name>
    <dbReference type="NCBI Taxonomy" id="659014"/>
    <lineage>
        <taxon>Bacteria</taxon>
        <taxon>Pseudomonadati</taxon>
        <taxon>Bacteroidota</taxon>
        <taxon>Cytophagia</taxon>
        <taxon>Cytophagales</taxon>
        <taxon>Spirosomataceae</taxon>
        <taxon>Dyadobacter</taxon>
    </lineage>
</organism>
<evidence type="ECO:0000256" key="11">
    <source>
        <dbReference type="PIRSR" id="PIRSR006268-2"/>
    </source>
</evidence>
<dbReference type="Proteomes" id="UP000198748">
    <property type="component" value="Unassembled WGS sequence"/>
</dbReference>
<evidence type="ECO:0000256" key="6">
    <source>
        <dbReference type="ARBA" id="ARBA00022827"/>
    </source>
</evidence>
<proteinExistence type="inferred from homology"/>
<comment type="catalytic activity">
    <reaction evidence="9 10">
        <text>L-threonyl-[protein] + FAD = FMN-L-threonyl-[protein] + AMP + H(+)</text>
        <dbReference type="Rhea" id="RHEA:36847"/>
        <dbReference type="Rhea" id="RHEA-COMP:11060"/>
        <dbReference type="Rhea" id="RHEA-COMP:11061"/>
        <dbReference type="ChEBI" id="CHEBI:15378"/>
        <dbReference type="ChEBI" id="CHEBI:30013"/>
        <dbReference type="ChEBI" id="CHEBI:57692"/>
        <dbReference type="ChEBI" id="CHEBI:74257"/>
        <dbReference type="ChEBI" id="CHEBI:456215"/>
        <dbReference type="EC" id="2.7.1.180"/>
    </reaction>
</comment>
<accession>A0A1G6ZJ40</accession>
<evidence type="ECO:0000313" key="12">
    <source>
        <dbReference type="EMBL" id="SDE02463.1"/>
    </source>
</evidence>
<evidence type="ECO:0000256" key="3">
    <source>
        <dbReference type="ARBA" id="ARBA00022630"/>
    </source>
</evidence>
<keyword evidence="5 10" id="KW-0479">Metal-binding</keyword>
<dbReference type="RefSeq" id="WP_090147347.1">
    <property type="nucleotide sequence ID" value="NZ_FNAN01000003.1"/>
</dbReference>
<dbReference type="PANTHER" id="PTHR30040:SF2">
    <property type="entry name" value="FAD:PROTEIN FMN TRANSFERASE"/>
    <property type="match status" value="1"/>
</dbReference>
<name>A0A1G6ZJ40_9BACT</name>
<sequence length="329" mass="36182">MASFSNRFLLFLICILTIFSNPLHAQEMRYTFEKGLMGSPFKLVFYAKSDSVAKIAADNAFKRVEELNEIMSDYRDGSEINRLSATSGSGKWVPVSKDLFDILAVSQDISAKTGGVFDATLGPVVQMWRHATRKGIFPPEDEIRDALARTGYSKLKMDAKTRSIMLTQKGMRLDIGGLGKGYAAEEAIKELKKLGITSAMMDAGGKIVLTNPPPGAKGWNINVSNGSDSLKAMQLSNVALATSGPTYRYMEYKGVRYSHIVDPKTGIGLLFHVRTTVISPDGTVADALATAFSVAGIEKSKKYLKRFKGSKVWLVERQGERIAEWNMLE</sequence>
<feature type="binding site" evidence="11">
    <location>
        <position position="290"/>
    </location>
    <ligand>
        <name>Mg(2+)</name>
        <dbReference type="ChEBI" id="CHEBI:18420"/>
    </ligand>
</feature>
<dbReference type="GO" id="GO:0046872">
    <property type="term" value="F:metal ion binding"/>
    <property type="evidence" value="ECO:0007669"/>
    <property type="project" value="UniProtKB-UniRule"/>
</dbReference>
<evidence type="ECO:0000256" key="7">
    <source>
        <dbReference type="ARBA" id="ARBA00022842"/>
    </source>
</evidence>
<dbReference type="AlphaFoldDB" id="A0A1G6ZJ40"/>
<dbReference type="Gene3D" id="3.10.520.10">
    <property type="entry name" value="ApbE-like domains"/>
    <property type="match status" value="1"/>
</dbReference>
<feature type="binding site" evidence="11">
    <location>
        <position position="177"/>
    </location>
    <ligand>
        <name>Mg(2+)</name>
        <dbReference type="ChEBI" id="CHEBI:18420"/>
    </ligand>
</feature>
<dbReference type="InterPro" id="IPR024932">
    <property type="entry name" value="ApbE"/>
</dbReference>
<dbReference type="InterPro" id="IPR003374">
    <property type="entry name" value="ApbE-like_sf"/>
</dbReference>
<reference evidence="13" key="1">
    <citation type="submission" date="2016-10" db="EMBL/GenBank/DDBJ databases">
        <authorList>
            <person name="Varghese N."/>
            <person name="Submissions S."/>
        </authorList>
    </citation>
    <scope>NUCLEOTIDE SEQUENCE [LARGE SCALE GENOMIC DNA]</scope>
    <source>
        <strain evidence="13">DSM 25329</strain>
    </source>
</reference>
<dbReference type="EC" id="2.7.1.180" evidence="1 10"/>
<keyword evidence="4 10" id="KW-0808">Transferase</keyword>
<evidence type="ECO:0000313" key="13">
    <source>
        <dbReference type="Proteomes" id="UP000198748"/>
    </source>
</evidence>
<protein>
    <recommendedName>
        <fullName evidence="2 10">FAD:protein FMN transferase</fullName>
        <ecNumber evidence="1 10">2.7.1.180</ecNumber>
    </recommendedName>
    <alternativeName>
        <fullName evidence="8 10">Flavin transferase</fullName>
    </alternativeName>
</protein>
<comment type="similarity">
    <text evidence="10">Belongs to the ApbE family.</text>
</comment>
<dbReference type="PIRSF" id="PIRSF006268">
    <property type="entry name" value="ApbE"/>
    <property type="match status" value="1"/>
</dbReference>
<evidence type="ECO:0000256" key="2">
    <source>
        <dbReference type="ARBA" id="ARBA00016337"/>
    </source>
</evidence>
<dbReference type="OrthoDB" id="9778595at2"/>
<dbReference type="Pfam" id="PF02424">
    <property type="entry name" value="ApbE"/>
    <property type="match status" value="1"/>
</dbReference>
<keyword evidence="12" id="KW-0449">Lipoprotein</keyword>
<dbReference type="SUPFAM" id="SSF143631">
    <property type="entry name" value="ApbE-like"/>
    <property type="match status" value="1"/>
</dbReference>
<feature type="binding site" evidence="11">
    <location>
        <position position="286"/>
    </location>
    <ligand>
        <name>Mg(2+)</name>
        <dbReference type="ChEBI" id="CHEBI:18420"/>
    </ligand>
</feature>
<evidence type="ECO:0000256" key="9">
    <source>
        <dbReference type="ARBA" id="ARBA00048540"/>
    </source>
</evidence>
<evidence type="ECO:0000256" key="8">
    <source>
        <dbReference type="ARBA" id="ARBA00031306"/>
    </source>
</evidence>
<dbReference type="GO" id="GO:0016740">
    <property type="term" value="F:transferase activity"/>
    <property type="evidence" value="ECO:0007669"/>
    <property type="project" value="UniProtKB-UniRule"/>
</dbReference>
<gene>
    <name evidence="12" type="ORF">SAMN04487996_103140</name>
</gene>
<dbReference type="STRING" id="659014.SAMN04487996_103140"/>
<comment type="cofactor">
    <cofactor evidence="11">
        <name>Mg(2+)</name>
        <dbReference type="ChEBI" id="CHEBI:18420"/>
    </cofactor>
    <cofactor evidence="11">
        <name>Mn(2+)</name>
        <dbReference type="ChEBI" id="CHEBI:29035"/>
    </cofactor>
    <text evidence="11">Magnesium. Can also use manganese.</text>
</comment>
<evidence type="ECO:0000256" key="4">
    <source>
        <dbReference type="ARBA" id="ARBA00022679"/>
    </source>
</evidence>
<evidence type="ECO:0000256" key="5">
    <source>
        <dbReference type="ARBA" id="ARBA00022723"/>
    </source>
</evidence>
<dbReference type="EMBL" id="FNAN01000003">
    <property type="protein sequence ID" value="SDE02463.1"/>
    <property type="molecule type" value="Genomic_DNA"/>
</dbReference>
<dbReference type="PANTHER" id="PTHR30040">
    <property type="entry name" value="THIAMINE BIOSYNTHESIS LIPOPROTEIN APBE"/>
    <property type="match status" value="1"/>
</dbReference>
<evidence type="ECO:0000256" key="1">
    <source>
        <dbReference type="ARBA" id="ARBA00011955"/>
    </source>
</evidence>
<evidence type="ECO:0000256" key="10">
    <source>
        <dbReference type="PIRNR" id="PIRNR006268"/>
    </source>
</evidence>
<keyword evidence="3 10" id="KW-0285">Flavoprotein</keyword>
<keyword evidence="6 10" id="KW-0274">FAD</keyword>
<keyword evidence="13" id="KW-1185">Reference proteome</keyword>